<dbReference type="GO" id="GO:0008168">
    <property type="term" value="F:methyltransferase activity"/>
    <property type="evidence" value="ECO:0007669"/>
    <property type="project" value="UniProtKB-KW"/>
</dbReference>
<dbReference type="Gene3D" id="3.40.50.150">
    <property type="entry name" value="Vaccinia Virus protein VP39"/>
    <property type="match status" value="1"/>
</dbReference>
<dbReference type="SUPFAM" id="SSF53335">
    <property type="entry name" value="S-adenosyl-L-methionine-dependent methyltransferases"/>
    <property type="match status" value="1"/>
</dbReference>
<evidence type="ECO:0000259" key="3">
    <source>
        <dbReference type="Pfam" id="PF13649"/>
    </source>
</evidence>
<dbReference type="AlphaFoldDB" id="G8TXX1"/>
<sequence length="202" mass="22703">MAEHEPGHHHHHHHEWTEDHLRHLEHPDREQWMPRAPVLEAVDARPGDKVADVGAGVGWLTFPLAMAVGASGRVLAIDPSPDAVRALRERSQADHLAQVEVIQARAEATHLPADYVDRVVWHTMYHDVEGRPSAIDEMFRIMKSGARWVVVDWVKDESVNGPPVAIRMHPEEVEEEITAHGFIKVGSFTPGPVTWGLIFEKP</sequence>
<dbReference type="Pfam" id="PF13649">
    <property type="entry name" value="Methyltransf_25"/>
    <property type="match status" value="1"/>
</dbReference>
<keyword evidence="2" id="KW-0808">Transferase</keyword>
<name>G8TXX1_SULAD</name>
<dbReference type="Proteomes" id="UP000005439">
    <property type="component" value="Chromosome"/>
</dbReference>
<organism evidence="4 5">
    <name type="scientific">Sulfobacillus acidophilus (strain ATCC 700253 / DSM 10332 / NAL)</name>
    <dbReference type="NCBI Taxonomy" id="679936"/>
    <lineage>
        <taxon>Bacteria</taxon>
        <taxon>Bacillati</taxon>
        <taxon>Bacillota</taxon>
        <taxon>Clostridia</taxon>
        <taxon>Eubacteriales</taxon>
        <taxon>Clostridiales Family XVII. Incertae Sedis</taxon>
        <taxon>Sulfobacillus</taxon>
    </lineage>
</organism>
<dbReference type="HOGENOM" id="CLU_037990_16_1_9"/>
<dbReference type="STRING" id="679936.Sulac_2715"/>
<dbReference type="PANTHER" id="PTHR43861:SF1">
    <property type="entry name" value="TRANS-ACONITATE 2-METHYLTRANSFERASE"/>
    <property type="match status" value="1"/>
</dbReference>
<dbReference type="PATRIC" id="fig|679936.5.peg.2809"/>
<dbReference type="PANTHER" id="PTHR43861">
    <property type="entry name" value="TRANS-ACONITATE 2-METHYLTRANSFERASE-RELATED"/>
    <property type="match status" value="1"/>
</dbReference>
<dbReference type="InterPro" id="IPR041698">
    <property type="entry name" value="Methyltransf_25"/>
</dbReference>
<evidence type="ECO:0000313" key="5">
    <source>
        <dbReference type="Proteomes" id="UP000005439"/>
    </source>
</evidence>
<dbReference type="GO" id="GO:0032259">
    <property type="term" value="P:methylation"/>
    <property type="evidence" value="ECO:0007669"/>
    <property type="project" value="UniProtKB-KW"/>
</dbReference>
<dbReference type="EMBL" id="CP003179">
    <property type="protein sequence ID" value="AEW06177.1"/>
    <property type="molecule type" value="Genomic_DNA"/>
</dbReference>
<evidence type="ECO:0000313" key="4">
    <source>
        <dbReference type="EMBL" id="AEW06177.1"/>
    </source>
</evidence>
<accession>G8TXX1</accession>
<keyword evidence="5" id="KW-1185">Reference proteome</keyword>
<keyword evidence="1 4" id="KW-0489">Methyltransferase</keyword>
<feature type="domain" description="Methyltransferase" evidence="3">
    <location>
        <begin position="50"/>
        <end position="145"/>
    </location>
</feature>
<gene>
    <name evidence="4" type="ordered locus">Sulac_2715</name>
</gene>
<dbReference type="InterPro" id="IPR029063">
    <property type="entry name" value="SAM-dependent_MTases_sf"/>
</dbReference>
<dbReference type="CDD" id="cd02440">
    <property type="entry name" value="AdoMet_MTases"/>
    <property type="match status" value="1"/>
</dbReference>
<reference evidence="5" key="1">
    <citation type="submission" date="2011-12" db="EMBL/GenBank/DDBJ databases">
        <title>The complete genome of chromosome of Sulfobacillus acidophilus DSM 10332.</title>
        <authorList>
            <person name="Lucas S."/>
            <person name="Han J."/>
            <person name="Lapidus A."/>
            <person name="Bruce D."/>
            <person name="Goodwin L."/>
            <person name="Pitluck S."/>
            <person name="Peters L."/>
            <person name="Kyrpides N."/>
            <person name="Mavromatis K."/>
            <person name="Ivanova N."/>
            <person name="Mikhailova N."/>
            <person name="Chertkov O."/>
            <person name="Saunders E."/>
            <person name="Detter J.C."/>
            <person name="Tapia R."/>
            <person name="Han C."/>
            <person name="Land M."/>
            <person name="Hauser L."/>
            <person name="Markowitz V."/>
            <person name="Cheng J.-F."/>
            <person name="Hugenholtz P."/>
            <person name="Woyke T."/>
            <person name="Wu D."/>
            <person name="Pukall R."/>
            <person name="Gehrich-Schroeter G."/>
            <person name="Schneider S."/>
            <person name="Klenk H.-P."/>
            <person name="Eisen J.A."/>
        </authorList>
    </citation>
    <scope>NUCLEOTIDE SEQUENCE [LARGE SCALE GENOMIC DNA]</scope>
    <source>
        <strain evidence="5">ATCC 700253 / DSM 10332 / NAL</strain>
    </source>
</reference>
<evidence type="ECO:0000256" key="2">
    <source>
        <dbReference type="ARBA" id="ARBA00022679"/>
    </source>
</evidence>
<proteinExistence type="predicted"/>
<dbReference type="KEGG" id="sap:Sulac_2715"/>
<evidence type="ECO:0000256" key="1">
    <source>
        <dbReference type="ARBA" id="ARBA00022603"/>
    </source>
</evidence>
<reference evidence="4 5" key="2">
    <citation type="journal article" date="2012" name="Stand. Genomic Sci.">
        <title>Complete genome sequence of the moderately thermophilic mineral-sulfide-oxidizing firmicute Sulfobacillus acidophilus type strain (NAL(T)).</title>
        <authorList>
            <person name="Anderson I."/>
            <person name="Chertkov O."/>
            <person name="Chen A."/>
            <person name="Saunders E."/>
            <person name="Lapidus A."/>
            <person name="Nolan M."/>
            <person name="Lucas S."/>
            <person name="Hammon N."/>
            <person name="Deshpande S."/>
            <person name="Cheng J.F."/>
            <person name="Han C."/>
            <person name="Tapia R."/>
            <person name="Goodwin L.A."/>
            <person name="Pitluck S."/>
            <person name="Liolios K."/>
            <person name="Pagani I."/>
            <person name="Ivanova N."/>
            <person name="Mikhailova N."/>
            <person name="Pati A."/>
            <person name="Palaniappan K."/>
            <person name="Land M."/>
            <person name="Pan C."/>
            <person name="Rohde M."/>
            <person name="Pukall R."/>
            <person name="Goker M."/>
            <person name="Detter J.C."/>
            <person name="Woyke T."/>
            <person name="Bristow J."/>
            <person name="Eisen J.A."/>
            <person name="Markowitz V."/>
            <person name="Hugenholtz P."/>
            <person name="Kyrpides N.C."/>
            <person name="Klenk H.P."/>
            <person name="Mavromatis K."/>
        </authorList>
    </citation>
    <scope>NUCLEOTIDE SEQUENCE [LARGE SCALE GENOMIC DNA]</scope>
    <source>
        <strain evidence="5">ATCC 700253 / DSM 10332 / NAL</strain>
    </source>
</reference>
<protein>
    <submittedName>
        <fullName evidence="4">Methyltransferase type 11</fullName>
    </submittedName>
</protein>